<feature type="compositionally biased region" description="Low complexity" evidence="9">
    <location>
        <begin position="129"/>
        <end position="146"/>
    </location>
</feature>
<dbReference type="InterPro" id="IPR014885">
    <property type="entry name" value="VASP_tetra"/>
</dbReference>
<keyword evidence="7" id="KW-0206">Cytoskeleton</keyword>
<evidence type="ECO:0000256" key="9">
    <source>
        <dbReference type="SAM" id="MobiDB-lite"/>
    </source>
</evidence>
<feature type="compositionally biased region" description="Polar residues" evidence="9">
    <location>
        <begin position="359"/>
        <end position="376"/>
    </location>
</feature>
<dbReference type="GeneID" id="106465171"/>
<feature type="domain" description="WH1" evidence="10">
    <location>
        <begin position="1"/>
        <end position="112"/>
    </location>
</feature>
<evidence type="ECO:0000256" key="5">
    <source>
        <dbReference type="ARBA" id="ARBA00023036"/>
    </source>
</evidence>
<keyword evidence="5" id="KW-0729">SH3-binding</keyword>
<feature type="region of interest" description="Disordered" evidence="9">
    <location>
        <begin position="115"/>
        <end position="146"/>
    </location>
</feature>
<dbReference type="Gene3D" id="1.20.5.1160">
    <property type="entry name" value="Vasodilator-stimulated phosphoprotein"/>
    <property type="match status" value="1"/>
</dbReference>
<dbReference type="CDD" id="cd01207">
    <property type="entry name" value="EVH1_Ena_VASP-like"/>
    <property type="match status" value="1"/>
</dbReference>
<organism evidence="11 12">
    <name type="scientific">Limulus polyphemus</name>
    <name type="common">Atlantic horseshoe crab</name>
    <dbReference type="NCBI Taxonomy" id="6850"/>
    <lineage>
        <taxon>Eukaryota</taxon>
        <taxon>Metazoa</taxon>
        <taxon>Ecdysozoa</taxon>
        <taxon>Arthropoda</taxon>
        <taxon>Chelicerata</taxon>
        <taxon>Merostomata</taxon>
        <taxon>Xiphosura</taxon>
        <taxon>Limulidae</taxon>
        <taxon>Limulus</taxon>
    </lineage>
</organism>
<evidence type="ECO:0000259" key="10">
    <source>
        <dbReference type="PROSITE" id="PS50229"/>
    </source>
</evidence>
<keyword evidence="4" id="KW-0963">Cytoplasm</keyword>
<evidence type="ECO:0000256" key="6">
    <source>
        <dbReference type="ARBA" id="ARBA00023203"/>
    </source>
</evidence>
<feature type="compositionally biased region" description="Basic and acidic residues" evidence="9">
    <location>
        <begin position="182"/>
        <end position="192"/>
    </location>
</feature>
<keyword evidence="8" id="KW-0966">Cell projection</keyword>
<dbReference type="PANTHER" id="PTHR11202:SF22">
    <property type="entry name" value="PROTEIN ENABLED"/>
    <property type="match status" value="1"/>
</dbReference>
<feature type="region of interest" description="Disordered" evidence="9">
    <location>
        <begin position="170"/>
        <end position="404"/>
    </location>
</feature>
<dbReference type="Proteomes" id="UP000694941">
    <property type="component" value="Unplaced"/>
</dbReference>
<dbReference type="Pfam" id="PF08776">
    <property type="entry name" value="VASP_tetra"/>
    <property type="match status" value="1"/>
</dbReference>
<feature type="compositionally biased region" description="Polar residues" evidence="9">
    <location>
        <begin position="335"/>
        <end position="351"/>
    </location>
</feature>
<evidence type="ECO:0000313" key="12">
    <source>
        <dbReference type="RefSeq" id="XP_013780830.2"/>
    </source>
</evidence>
<keyword evidence="6" id="KW-0009">Actin-binding</keyword>
<reference evidence="12" key="1">
    <citation type="submission" date="2025-08" db="UniProtKB">
        <authorList>
            <consortium name="RefSeq"/>
        </authorList>
    </citation>
    <scope>IDENTIFICATION</scope>
    <source>
        <tissue evidence="12">Muscle</tissue>
    </source>
</reference>
<proteinExistence type="inferred from homology"/>
<evidence type="ECO:0000256" key="2">
    <source>
        <dbReference type="ARBA" id="ARBA00004510"/>
    </source>
</evidence>
<feature type="compositionally biased region" description="Low complexity" evidence="9">
    <location>
        <begin position="209"/>
        <end position="232"/>
    </location>
</feature>
<dbReference type="Pfam" id="PF00568">
    <property type="entry name" value="WH1"/>
    <property type="match status" value="1"/>
</dbReference>
<dbReference type="PANTHER" id="PTHR11202">
    <property type="entry name" value="SPROUTY-RELATED, EVH1 DOMAIN-CONTAINING PROTEIN FAMILY MEMBER"/>
    <property type="match status" value="1"/>
</dbReference>
<accession>A0ABM1BFB2</accession>
<dbReference type="Gene3D" id="2.30.29.30">
    <property type="entry name" value="Pleckstrin-homology domain (PH domain)/Phosphotyrosine-binding domain (PTB)"/>
    <property type="match status" value="1"/>
</dbReference>
<comment type="subcellular location">
    <subcellularLocation>
        <location evidence="2">Cell projection</location>
        <location evidence="2">Lamellipodium</location>
    </subcellularLocation>
    <subcellularLocation>
        <location evidence="1">Cytoplasm</location>
        <location evidence="1">Cytoskeleton</location>
    </subcellularLocation>
</comment>
<evidence type="ECO:0000313" key="11">
    <source>
        <dbReference type="Proteomes" id="UP000694941"/>
    </source>
</evidence>
<dbReference type="SUPFAM" id="SSF50729">
    <property type="entry name" value="PH domain-like"/>
    <property type="match status" value="1"/>
</dbReference>
<feature type="compositionally biased region" description="Polar residues" evidence="9">
    <location>
        <begin position="193"/>
        <end position="208"/>
    </location>
</feature>
<evidence type="ECO:0000256" key="3">
    <source>
        <dbReference type="ARBA" id="ARBA00009785"/>
    </source>
</evidence>
<evidence type="ECO:0000256" key="1">
    <source>
        <dbReference type="ARBA" id="ARBA00004245"/>
    </source>
</evidence>
<evidence type="ECO:0000256" key="8">
    <source>
        <dbReference type="ARBA" id="ARBA00023273"/>
    </source>
</evidence>
<dbReference type="InterPro" id="IPR011993">
    <property type="entry name" value="PH-like_dom_sf"/>
</dbReference>
<name>A0ABM1BFB2_LIMPO</name>
<dbReference type="SUPFAM" id="SSF118370">
    <property type="entry name" value="Vasodilator-stimulated phosphoprotein, VASP, tetramerisation domain"/>
    <property type="match status" value="1"/>
</dbReference>
<feature type="compositionally biased region" description="Pro residues" evidence="9">
    <location>
        <begin position="233"/>
        <end position="271"/>
    </location>
</feature>
<comment type="similarity">
    <text evidence="3">Belongs to the Ena/VASP family.</text>
</comment>
<protein>
    <submittedName>
        <fullName evidence="12">Protein enabled homolog isoform X1</fullName>
    </submittedName>
</protein>
<dbReference type="SMART" id="SM00461">
    <property type="entry name" value="WH1"/>
    <property type="match status" value="1"/>
</dbReference>
<evidence type="ECO:0000256" key="7">
    <source>
        <dbReference type="ARBA" id="ARBA00023212"/>
    </source>
</evidence>
<gene>
    <name evidence="12" type="primary">LOC106465171</name>
</gene>
<dbReference type="InterPro" id="IPR000697">
    <property type="entry name" value="WH1/EVH1_dom"/>
</dbReference>
<feature type="compositionally biased region" description="Polar residues" evidence="9">
    <location>
        <begin position="277"/>
        <end position="288"/>
    </location>
</feature>
<dbReference type="RefSeq" id="XP_013780830.2">
    <property type="nucleotide sequence ID" value="XM_013925376.2"/>
</dbReference>
<evidence type="ECO:0000256" key="4">
    <source>
        <dbReference type="ARBA" id="ARBA00022490"/>
    </source>
</evidence>
<dbReference type="InterPro" id="IPR038023">
    <property type="entry name" value="VASP_sf"/>
</dbReference>
<sequence length="438" mass="47953">MSAEQSIASARASVMVYDDLNRRWLPSGSSSGLSKVHIYQHVVNNTFRVVGRKLQDHEVVINCAILKGLKYNKATPTFHQWRDNRQVYGLNFSSKDDAYAFAQTMSKTLEVLDQNNSTLPRPSQPPVVPQHYQQQQQQPIYQQQQQPVYQQQQPIYQQQQQPVYQQIGQPAQNHTGEGVGLTRDESGGERRQSAVQYATSTVGGYASTSHSVSSGNASPSGSGHHRSPSAPMSTPPPAPPPPLMPSQTVVPPPPPPPPLGQVAPPAPPPLPLGGSQTLPRQGSSNTAPISLAAALQTAKLRTTQPKVSENEPNRPAPAGLMDEMTKTLARRRAQVENNPNSQDGEATTPSSEGKRSWERQSSFNGFSPGLGSSSESPIHGRSRSLQESLGDGDMSRAYGIDSVDVDKLKQEILTEIRKDINKMKQEIIEVIRQEFNRR</sequence>
<dbReference type="PROSITE" id="PS50229">
    <property type="entry name" value="WH1"/>
    <property type="match status" value="1"/>
</dbReference>
<keyword evidence="11" id="KW-1185">Reference proteome</keyword>